<dbReference type="InterPro" id="IPR008269">
    <property type="entry name" value="Lon_proteolytic"/>
</dbReference>
<keyword evidence="1" id="KW-0378">Hydrolase</keyword>
<feature type="domain" description="Lon proteolytic" evidence="5">
    <location>
        <begin position="516"/>
        <end position="677"/>
    </location>
</feature>
<dbReference type="Gene3D" id="3.40.50.300">
    <property type="entry name" value="P-loop containing nucleotide triphosphate hydrolases"/>
    <property type="match status" value="2"/>
</dbReference>
<dbReference type="GO" id="GO:0030163">
    <property type="term" value="P:protein catabolic process"/>
    <property type="evidence" value="ECO:0007669"/>
    <property type="project" value="InterPro"/>
</dbReference>
<dbReference type="Gene3D" id="3.30.230.10">
    <property type="match status" value="1"/>
</dbReference>
<dbReference type="InterPro" id="IPR000523">
    <property type="entry name" value="Mg_chelatse_chII-like_cat_dom"/>
</dbReference>
<dbReference type="Gene3D" id="1.10.8.60">
    <property type="match status" value="1"/>
</dbReference>
<feature type="domain" description="Magnesium chelatase ChlI-like catalytic" evidence="4">
    <location>
        <begin position="44"/>
        <end position="89"/>
    </location>
</feature>
<dbReference type="EMBL" id="OJIN01000217">
    <property type="protein sequence ID" value="SPD75729.1"/>
    <property type="molecule type" value="Genomic_DNA"/>
</dbReference>
<sequence>MNNDFKENDYNWIRELMDYPESLKNSLGLLEDTSRVTVPEDPIERVIFQDKAKKAIRKIAQNRGHILMVGKPGTGKSMLANMFNEVLQKSLGDYLRPKDAIVAYPGKDKNHIRFAYEDPETVDVVLSDLHNELEEAKNNVDEFSLSDQIIPVNKTKKWLLWLTGISAVAGVFFSPAFVATGLCGIGAIFMYMQENNHKAQEKIQRESAGGKQNSLKHLYDMMPDVLYDPRKDKGLMARVSEPNARSMKGGFRHDPYQSGNLHTPTHKRAYLGVHAKSPIIYIDEIKTMIKIGYMSELLEIMQNKEYLLEGGKETGSGAADKSENALKADNIIVACCNHDTLEYLQKEGDGSFLSRIEDKGEIIQMETSVPECEETIRQLVQYIKQEIINLDKEFKEAWGKVVEKEGHIGVKLRSEFLLGRCLPLNYRLEARDFSRGAILEIIKELRCRASDRKLSSILRPMNGIIKTAEYEAIYENSPLVEAEHVRHALKEHLSLEGALSRELIEHKKDLKKFISSMTDSIGYVVGLAVINSQASGQMYGQPLPIHGQVNAGGSDKVTSSGKTGDIAKAAAQNVRASIKKIFNKIGAPYVGYEMHVEYIQAHGGVEGDSASVAMDIALISDYIKQPVNQKYGVTGSLTGDIVLPVGGVTEKVRSIMDPVLEMEGTCIPWQNKHDIEPLLINTAFEYIQKEEVPGIRIFRGEDCSMPFDIYFCKTKYNAYKILMGLNRSEVENRMAERSKMDLEFIRNMRNDSSAMAQAA</sequence>
<evidence type="ECO:0000256" key="1">
    <source>
        <dbReference type="ARBA" id="ARBA00022670"/>
    </source>
</evidence>
<keyword evidence="3" id="KW-0472">Membrane</keyword>
<dbReference type="GO" id="GO:0005524">
    <property type="term" value="F:ATP binding"/>
    <property type="evidence" value="ECO:0007669"/>
    <property type="project" value="InterPro"/>
</dbReference>
<proteinExistence type="predicted"/>
<dbReference type="InterPro" id="IPR027065">
    <property type="entry name" value="Lon_Prtase"/>
</dbReference>
<evidence type="ECO:0000313" key="6">
    <source>
        <dbReference type="EMBL" id="SPD75729.1"/>
    </source>
</evidence>
<evidence type="ECO:0000256" key="3">
    <source>
        <dbReference type="SAM" id="Phobius"/>
    </source>
</evidence>
<comment type="subunit">
    <text evidence="2">Homohexamer. Organized in a ring with a central cavity.</text>
</comment>
<feature type="transmembrane region" description="Helical" evidence="3">
    <location>
        <begin position="159"/>
        <end position="192"/>
    </location>
</feature>
<evidence type="ECO:0000259" key="4">
    <source>
        <dbReference type="Pfam" id="PF01078"/>
    </source>
</evidence>
<evidence type="ECO:0000256" key="2">
    <source>
        <dbReference type="ARBA" id="ARBA00026070"/>
    </source>
</evidence>
<keyword evidence="1" id="KW-0645">Protease</keyword>
<organism evidence="6">
    <name type="scientific">uncultured Desulfobacterium sp</name>
    <dbReference type="NCBI Taxonomy" id="201089"/>
    <lineage>
        <taxon>Bacteria</taxon>
        <taxon>Pseudomonadati</taxon>
        <taxon>Thermodesulfobacteriota</taxon>
        <taxon>Desulfobacteria</taxon>
        <taxon>Desulfobacterales</taxon>
        <taxon>Desulfobacteriaceae</taxon>
        <taxon>Desulfobacterium</taxon>
        <taxon>environmental samples</taxon>
    </lineage>
</organism>
<dbReference type="Pfam" id="PF01078">
    <property type="entry name" value="Mg_chelatase"/>
    <property type="match status" value="1"/>
</dbReference>
<evidence type="ECO:0000259" key="5">
    <source>
        <dbReference type="Pfam" id="PF05362"/>
    </source>
</evidence>
<dbReference type="PANTHER" id="PTHR10046">
    <property type="entry name" value="ATP DEPENDENT LON PROTEASE FAMILY MEMBER"/>
    <property type="match status" value="1"/>
</dbReference>
<gene>
    <name evidence="6" type="ORF">PITCH_A720069</name>
</gene>
<dbReference type="GO" id="GO:0004176">
    <property type="term" value="F:ATP-dependent peptidase activity"/>
    <property type="evidence" value="ECO:0007669"/>
    <property type="project" value="InterPro"/>
</dbReference>
<dbReference type="InterPro" id="IPR014721">
    <property type="entry name" value="Ribsml_uS5_D2-typ_fold_subgr"/>
</dbReference>
<dbReference type="Pfam" id="PF05362">
    <property type="entry name" value="Lon_C"/>
    <property type="match status" value="1"/>
</dbReference>
<keyword evidence="3" id="KW-1133">Transmembrane helix</keyword>
<dbReference type="InterPro" id="IPR020568">
    <property type="entry name" value="Ribosomal_Su5_D2-typ_SF"/>
</dbReference>
<reference evidence="6" key="1">
    <citation type="submission" date="2018-01" db="EMBL/GenBank/DDBJ databases">
        <authorList>
            <person name="Regsiter A."/>
            <person name="William W."/>
        </authorList>
    </citation>
    <scope>NUCLEOTIDE SEQUENCE</scope>
    <source>
        <strain evidence="6">TRIP AH-1</strain>
    </source>
</reference>
<dbReference type="SUPFAM" id="SSF54211">
    <property type="entry name" value="Ribosomal protein S5 domain 2-like"/>
    <property type="match status" value="1"/>
</dbReference>
<dbReference type="AlphaFoldDB" id="A0A445N1Z4"/>
<protein>
    <submittedName>
        <fullName evidence="6">AAA ATPase</fullName>
    </submittedName>
</protein>
<dbReference type="GO" id="GO:0004252">
    <property type="term" value="F:serine-type endopeptidase activity"/>
    <property type="evidence" value="ECO:0007669"/>
    <property type="project" value="InterPro"/>
</dbReference>
<name>A0A445N1Z4_9BACT</name>
<dbReference type="SUPFAM" id="SSF52540">
    <property type="entry name" value="P-loop containing nucleoside triphosphate hydrolases"/>
    <property type="match status" value="1"/>
</dbReference>
<accession>A0A445N1Z4</accession>
<keyword evidence="3" id="KW-0812">Transmembrane</keyword>
<dbReference type="GO" id="GO:0006508">
    <property type="term" value="P:proteolysis"/>
    <property type="evidence" value="ECO:0007669"/>
    <property type="project" value="UniProtKB-KW"/>
</dbReference>
<dbReference type="InterPro" id="IPR027417">
    <property type="entry name" value="P-loop_NTPase"/>
</dbReference>
<dbReference type="PRINTS" id="PR00830">
    <property type="entry name" value="ENDOLAPTASE"/>
</dbReference>